<protein>
    <submittedName>
        <fullName evidence="2">Uncharacterized protein</fullName>
    </submittedName>
</protein>
<reference evidence="2 3" key="1">
    <citation type="submission" date="2016-04" db="EMBL/GenBank/DDBJ databases">
        <title>Genome analyses suggest a sexual origin of heterokaryosis in a supposedly ancient asexual fungus.</title>
        <authorList>
            <person name="Ropars J."/>
            <person name="Sedzielewska K."/>
            <person name="Noel J."/>
            <person name="Charron P."/>
            <person name="Farinelli L."/>
            <person name="Marton T."/>
            <person name="Kruger M."/>
            <person name="Pelin A."/>
            <person name="Brachmann A."/>
            <person name="Corradi N."/>
        </authorList>
    </citation>
    <scope>NUCLEOTIDE SEQUENCE [LARGE SCALE GENOMIC DNA]</scope>
    <source>
        <strain evidence="2 3">C2</strain>
    </source>
</reference>
<evidence type="ECO:0000313" key="3">
    <source>
        <dbReference type="Proteomes" id="UP000233469"/>
    </source>
</evidence>
<dbReference type="AlphaFoldDB" id="A0A2N1NME5"/>
<feature type="coiled-coil region" evidence="1">
    <location>
        <begin position="99"/>
        <end position="159"/>
    </location>
</feature>
<sequence>MSCLSRSQQSVSPSTTRSAQVARVVVRDNSNKQTFTPTISRTLRETLFTQGNTRKLDDDDFKLYKDSSGCASLRCEKDLISVHQNQIDDVVDFETFNKLKEFSSKVQNLEEEINSKLIKLKNNITMSTSTTTATTNNKSKKVHEDIDKLKKNIVDLVENIMPLTLLQSLLVIPKDNLQLYKLHKVVLYEYNKYIDEVYVSVNNISNRLSTSDNYSYVKNKERKSRNLFPSFKSKLNDILLKYADEFGFVDYQERISTSCYKSDWRKNKDLKTVDSISMHYDLSNFKTIEGNYHCIDENKATLFRLFEVPKEKEQLIINADHAIQSYWTHIHNDFNHAPPKFKGFNYESPVLSDSGTQPFTQHFGIFRSNNKCVYQSQDYMCKVKNDEYFNHSCCVDKMLYEINEVADYIANIMEFYYPSMYRNLSNLCFPPQVKKLFKVVGPSNPLEVKVILFKQKDFLIE</sequence>
<dbReference type="VEuPathDB" id="FungiDB:RhiirFUN_006448"/>
<gene>
    <name evidence="2" type="ORF">RhiirC2_819391</name>
</gene>
<reference evidence="2 3" key="2">
    <citation type="submission" date="2017-10" db="EMBL/GenBank/DDBJ databases">
        <title>Extensive intraspecific genome diversity in a model arbuscular mycorrhizal fungus.</title>
        <authorList>
            <person name="Chen E.C.H."/>
            <person name="Morin E."/>
            <person name="Baudet D."/>
            <person name="Noel J."/>
            <person name="Ndikumana S."/>
            <person name="Charron P."/>
            <person name="St-Onge C."/>
            <person name="Giorgi J."/>
            <person name="Grigoriev I.V."/>
            <person name="Roux C."/>
            <person name="Martin F.M."/>
            <person name="Corradi N."/>
        </authorList>
    </citation>
    <scope>NUCLEOTIDE SEQUENCE [LARGE SCALE GENOMIC DNA]</scope>
    <source>
        <strain evidence="2 3">C2</strain>
    </source>
</reference>
<accession>A0A2N1NME5</accession>
<dbReference type="VEuPathDB" id="FungiDB:RhiirA1_440626"/>
<dbReference type="VEuPathDB" id="FungiDB:FUN_024455"/>
<evidence type="ECO:0000313" key="2">
    <source>
        <dbReference type="EMBL" id="PKK75023.1"/>
    </source>
</evidence>
<name>A0A2N1NME5_9GLOM</name>
<proteinExistence type="predicted"/>
<dbReference type="VEuPathDB" id="FungiDB:RhiirFUN_006414"/>
<dbReference type="Proteomes" id="UP000233469">
    <property type="component" value="Unassembled WGS sequence"/>
</dbReference>
<comment type="caution">
    <text evidence="2">The sequence shown here is derived from an EMBL/GenBank/DDBJ whole genome shotgun (WGS) entry which is preliminary data.</text>
</comment>
<organism evidence="2 3">
    <name type="scientific">Rhizophagus irregularis</name>
    <dbReference type="NCBI Taxonomy" id="588596"/>
    <lineage>
        <taxon>Eukaryota</taxon>
        <taxon>Fungi</taxon>
        <taxon>Fungi incertae sedis</taxon>
        <taxon>Mucoromycota</taxon>
        <taxon>Glomeromycotina</taxon>
        <taxon>Glomeromycetes</taxon>
        <taxon>Glomerales</taxon>
        <taxon>Glomeraceae</taxon>
        <taxon>Rhizophagus</taxon>
    </lineage>
</organism>
<dbReference type="EMBL" id="LLXL01000272">
    <property type="protein sequence ID" value="PKK75023.1"/>
    <property type="molecule type" value="Genomic_DNA"/>
</dbReference>
<evidence type="ECO:0000256" key="1">
    <source>
        <dbReference type="SAM" id="Coils"/>
    </source>
</evidence>
<keyword evidence="1" id="KW-0175">Coiled coil</keyword>